<evidence type="ECO:0000256" key="1">
    <source>
        <dbReference type="SAM" id="Phobius"/>
    </source>
</evidence>
<evidence type="ECO:0000313" key="2">
    <source>
        <dbReference type="EMBL" id="SAL88221.1"/>
    </source>
</evidence>
<accession>A0A158L679</accession>
<protein>
    <submittedName>
        <fullName evidence="2">RND efflux system outer membrane lipoprotein</fullName>
    </submittedName>
</protein>
<keyword evidence="1" id="KW-0472">Membrane</keyword>
<dbReference type="EMBL" id="FCOL02000444">
    <property type="protein sequence ID" value="SAL88221.1"/>
    <property type="molecule type" value="Genomic_DNA"/>
</dbReference>
<keyword evidence="1" id="KW-0812">Transmembrane</keyword>
<reference evidence="2" key="1">
    <citation type="submission" date="2016-01" db="EMBL/GenBank/DDBJ databases">
        <authorList>
            <person name="Peeters C."/>
        </authorList>
    </citation>
    <scope>NUCLEOTIDE SEQUENCE [LARGE SCALE GENOMIC DNA]</scope>
    <source>
        <strain evidence="2">LMG 22937</strain>
    </source>
</reference>
<name>A0A158L679_9BURK</name>
<keyword evidence="3" id="KW-1185">Reference proteome</keyword>
<dbReference type="AlphaFoldDB" id="A0A158L679"/>
<feature type="transmembrane region" description="Helical" evidence="1">
    <location>
        <begin position="14"/>
        <end position="37"/>
    </location>
</feature>
<keyword evidence="1" id="KW-1133">Transmembrane helix</keyword>
<evidence type="ECO:0000313" key="3">
    <source>
        <dbReference type="Proteomes" id="UP000054925"/>
    </source>
</evidence>
<gene>
    <name evidence="2" type="ORF">AWB67_07554</name>
</gene>
<organism evidence="2 3">
    <name type="scientific">Caballeronia terrestris</name>
    <dbReference type="NCBI Taxonomy" id="1226301"/>
    <lineage>
        <taxon>Bacteria</taxon>
        <taxon>Pseudomonadati</taxon>
        <taxon>Pseudomonadota</taxon>
        <taxon>Betaproteobacteria</taxon>
        <taxon>Burkholderiales</taxon>
        <taxon>Burkholderiaceae</taxon>
        <taxon>Caballeronia</taxon>
    </lineage>
</organism>
<dbReference type="Proteomes" id="UP000054925">
    <property type="component" value="Unassembled WGS sequence"/>
</dbReference>
<comment type="caution">
    <text evidence="2">The sequence shown here is derived from an EMBL/GenBank/DDBJ whole genome shotgun (WGS) entry which is preliminary data.</text>
</comment>
<proteinExistence type="predicted"/>
<sequence>MLEGLRAQADAQRYALLAAYLTLTANVVNTMIARAAYSEEILRRRAKWSDFCASRST</sequence>
<keyword evidence="2" id="KW-0449">Lipoprotein</keyword>